<protein>
    <submittedName>
        <fullName evidence="1">Uncharacterized protein</fullName>
    </submittedName>
</protein>
<accession>A0A371EIR5</accession>
<dbReference type="AlphaFoldDB" id="A0A371EIR5"/>
<evidence type="ECO:0000313" key="2">
    <source>
        <dbReference type="Proteomes" id="UP000257109"/>
    </source>
</evidence>
<organism evidence="1 2">
    <name type="scientific">Mucuna pruriens</name>
    <name type="common">Velvet bean</name>
    <name type="synonym">Dolichos pruriens</name>
    <dbReference type="NCBI Taxonomy" id="157652"/>
    <lineage>
        <taxon>Eukaryota</taxon>
        <taxon>Viridiplantae</taxon>
        <taxon>Streptophyta</taxon>
        <taxon>Embryophyta</taxon>
        <taxon>Tracheophyta</taxon>
        <taxon>Spermatophyta</taxon>
        <taxon>Magnoliopsida</taxon>
        <taxon>eudicotyledons</taxon>
        <taxon>Gunneridae</taxon>
        <taxon>Pentapetalae</taxon>
        <taxon>rosids</taxon>
        <taxon>fabids</taxon>
        <taxon>Fabales</taxon>
        <taxon>Fabaceae</taxon>
        <taxon>Papilionoideae</taxon>
        <taxon>50 kb inversion clade</taxon>
        <taxon>NPAAA clade</taxon>
        <taxon>indigoferoid/millettioid clade</taxon>
        <taxon>Phaseoleae</taxon>
        <taxon>Mucuna</taxon>
    </lineage>
</organism>
<keyword evidence="2" id="KW-1185">Reference proteome</keyword>
<name>A0A371EIR5_MUCPR</name>
<dbReference type="Proteomes" id="UP000257109">
    <property type="component" value="Unassembled WGS sequence"/>
</dbReference>
<feature type="non-terminal residue" evidence="1">
    <location>
        <position position="1"/>
    </location>
</feature>
<feature type="non-terminal residue" evidence="1">
    <location>
        <position position="224"/>
    </location>
</feature>
<dbReference type="EMBL" id="QJKJ01013681">
    <property type="protein sequence ID" value="RDX65906.1"/>
    <property type="molecule type" value="Genomic_DNA"/>
</dbReference>
<proteinExistence type="predicted"/>
<reference evidence="1" key="1">
    <citation type="submission" date="2018-05" db="EMBL/GenBank/DDBJ databases">
        <title>Draft genome of Mucuna pruriens seed.</title>
        <authorList>
            <person name="Nnadi N.E."/>
            <person name="Vos R."/>
            <person name="Hasami M.H."/>
            <person name="Devisetty U.K."/>
            <person name="Aguiy J.C."/>
        </authorList>
    </citation>
    <scope>NUCLEOTIDE SEQUENCE [LARGE SCALE GENOMIC DNA]</scope>
    <source>
        <strain evidence="1">JCA_2017</strain>
    </source>
</reference>
<comment type="caution">
    <text evidence="1">The sequence shown here is derived from an EMBL/GenBank/DDBJ whole genome shotgun (WGS) entry which is preliminary data.</text>
</comment>
<sequence>MTFTYHRTSHLKSSGASYYREPPSLVLRGRGPAEGRSHNQPLYIAIKCGGYMIAKLGVSRLKRSILAEKKRSRLTPILVAEITLTNKEKRDQDLGSWKLSKVITRYSQRTPMDGNLNVWPSLVRHFYPSIGDRRGNRTLGKTLNSHLCIRFCFQQYNRPRPSQFDSVASKLLSAETRLVSLNVAKAKSMTENPLIKLVPLPGTQVLLSLCVKSELSRIPSPWNA</sequence>
<gene>
    <name evidence="1" type="ORF">CR513_55386</name>
</gene>
<evidence type="ECO:0000313" key="1">
    <source>
        <dbReference type="EMBL" id="RDX65906.1"/>
    </source>
</evidence>